<name>A0ABY0T9M5_9PROT</name>
<accession>A0ABY0T9M5</accession>
<gene>
    <name evidence="1" type="ORF">SAMN05216402_1073</name>
</gene>
<dbReference type="Proteomes" id="UP000183471">
    <property type="component" value="Unassembled WGS sequence"/>
</dbReference>
<protein>
    <submittedName>
        <fullName evidence="1">Uncharacterized protein</fullName>
    </submittedName>
</protein>
<organism evidence="1 2">
    <name type="scientific">Nitrosospira multiformis</name>
    <dbReference type="NCBI Taxonomy" id="1231"/>
    <lineage>
        <taxon>Bacteria</taxon>
        <taxon>Pseudomonadati</taxon>
        <taxon>Pseudomonadota</taxon>
        <taxon>Betaproteobacteria</taxon>
        <taxon>Nitrosomonadales</taxon>
        <taxon>Nitrosomonadaceae</taxon>
        <taxon>Nitrosospira</taxon>
    </lineage>
</organism>
<dbReference type="EMBL" id="FNKY01000001">
    <property type="protein sequence ID" value="SDQ49464.1"/>
    <property type="molecule type" value="Genomic_DNA"/>
</dbReference>
<comment type="caution">
    <text evidence="1">The sequence shown here is derived from an EMBL/GenBank/DDBJ whole genome shotgun (WGS) entry which is preliminary data.</text>
</comment>
<sequence length="55" mass="6075">MLATHNRDLKPEEIEKALKPPWLLVKTKGRFCLSALLKTTSAKSSKAATSSIHAR</sequence>
<evidence type="ECO:0000313" key="2">
    <source>
        <dbReference type="Proteomes" id="UP000183471"/>
    </source>
</evidence>
<keyword evidence="2" id="KW-1185">Reference proteome</keyword>
<reference evidence="1 2" key="1">
    <citation type="submission" date="2016-10" db="EMBL/GenBank/DDBJ databases">
        <authorList>
            <person name="Varghese N."/>
            <person name="Submissions S."/>
        </authorList>
    </citation>
    <scope>NUCLEOTIDE SEQUENCE [LARGE SCALE GENOMIC DNA]</scope>
    <source>
        <strain evidence="1 2">Nl1</strain>
    </source>
</reference>
<evidence type="ECO:0000313" key="1">
    <source>
        <dbReference type="EMBL" id="SDQ49464.1"/>
    </source>
</evidence>
<proteinExistence type="predicted"/>